<evidence type="ECO:0000313" key="1">
    <source>
        <dbReference type="EMBL" id="PHM67763.1"/>
    </source>
</evidence>
<sequence>MPFKSPFKDIYHVGDLIYGLNDMRNHYVDNVEAFRSAREHHEKFGAPPIYIDYYQIQREIDDEGHDSNYSDNPIYRNYLNSFFNHLSSSHVHNKYHDINKYRGFQEKMKSINDRTSYQQLTDDEKRKYNEQIDEIMKSDIVERNMVVGRKCKVALSWIFTSNSVETKDSHIHFILDGIEMLHVITKKTKPNRYGQEEKSITGKELRWIFRNRGDSRVAAKIQFWLDGKPVAPPWEFSRDIWNLWGLWGSRSDEDAAWKNYAEHVRQKRQNNRN</sequence>
<reference evidence="1 2" key="1">
    <citation type="journal article" date="2017" name="Nat. Microbiol.">
        <title>Natural product diversity associated with the nematode symbionts Photorhabdus and Xenorhabdus.</title>
        <authorList>
            <person name="Tobias N.J."/>
            <person name="Wolff H."/>
            <person name="Djahanschiri B."/>
            <person name="Grundmann F."/>
            <person name="Kronenwerth M."/>
            <person name="Shi Y.M."/>
            <person name="Simonyi S."/>
            <person name="Grun P."/>
            <person name="Shapiro-Ilan D."/>
            <person name="Pidot S.J."/>
            <person name="Stinear T.P."/>
            <person name="Ebersberger I."/>
            <person name="Bode H.B."/>
        </authorList>
    </citation>
    <scope>NUCLEOTIDE SEQUENCE [LARGE SCALE GENOMIC DNA]</scope>
    <source>
        <strain evidence="1 2">DSM 17904</strain>
    </source>
</reference>
<comment type="caution">
    <text evidence="1">The sequence shown here is derived from an EMBL/GenBank/DDBJ whole genome shotgun (WGS) entry which is preliminary data.</text>
</comment>
<accession>A0A2D0KWG7</accession>
<name>A0A2D0KWG7_9GAMM</name>
<dbReference type="RefSeq" id="WP_099123730.1">
    <property type="nucleotide sequence ID" value="NZ_CAWNRH010000001.1"/>
</dbReference>
<protein>
    <recommendedName>
        <fullName evidence="3">T3SS effector EspK</fullName>
    </recommendedName>
</protein>
<evidence type="ECO:0008006" key="3">
    <source>
        <dbReference type="Google" id="ProtNLM"/>
    </source>
</evidence>
<dbReference type="AlphaFoldDB" id="A0A2D0KWG7"/>
<keyword evidence="2" id="KW-1185">Reference proteome</keyword>
<gene>
    <name evidence="1" type="ORF">Xsto_00052</name>
</gene>
<organism evidence="1 2">
    <name type="scientific">Xenorhabdus stockiae</name>
    <dbReference type="NCBI Taxonomy" id="351614"/>
    <lineage>
        <taxon>Bacteria</taxon>
        <taxon>Pseudomonadati</taxon>
        <taxon>Pseudomonadota</taxon>
        <taxon>Gammaproteobacteria</taxon>
        <taxon>Enterobacterales</taxon>
        <taxon>Morganellaceae</taxon>
        <taxon>Xenorhabdus</taxon>
    </lineage>
</organism>
<evidence type="ECO:0000313" key="2">
    <source>
        <dbReference type="Proteomes" id="UP000222366"/>
    </source>
</evidence>
<proteinExistence type="predicted"/>
<dbReference type="EMBL" id="NJAJ01000001">
    <property type="protein sequence ID" value="PHM67763.1"/>
    <property type="molecule type" value="Genomic_DNA"/>
</dbReference>
<dbReference type="Proteomes" id="UP000222366">
    <property type="component" value="Unassembled WGS sequence"/>
</dbReference>